<evidence type="ECO:0000313" key="2">
    <source>
        <dbReference type="EMBL" id="SSZ30357.1"/>
    </source>
</evidence>
<dbReference type="AlphaFoldDB" id="A0A336N7D3"/>
<reference evidence="2 3" key="1">
    <citation type="submission" date="2018-06" db="EMBL/GenBank/DDBJ databases">
        <authorList>
            <consortium name="Pathogen Informatics"/>
            <person name="Doyle S."/>
        </authorList>
    </citation>
    <scope>NUCLEOTIDE SEQUENCE [LARGE SCALE GENOMIC DNA]</scope>
    <source>
        <strain evidence="2 3">NCTC5908</strain>
    </source>
</reference>
<evidence type="ECO:0000313" key="3">
    <source>
        <dbReference type="Proteomes" id="UP000253728"/>
    </source>
</evidence>
<dbReference type="STRING" id="732.ADJ80_03720"/>
<name>A0A336N7D3_AGGAP</name>
<gene>
    <name evidence="1" type="ORF">NCTC5908_00617</name>
    <name evidence="2" type="ORF">NCTC5908_02184</name>
</gene>
<accession>A0A336N7D3</accession>
<organism evidence="2 3">
    <name type="scientific">Aggregatibacter aphrophilus</name>
    <name type="common">Haemophilus aphrophilus</name>
    <dbReference type="NCBI Taxonomy" id="732"/>
    <lineage>
        <taxon>Bacteria</taxon>
        <taxon>Pseudomonadati</taxon>
        <taxon>Pseudomonadota</taxon>
        <taxon>Gammaproteobacteria</taxon>
        <taxon>Pasteurellales</taxon>
        <taxon>Pasteurellaceae</taxon>
        <taxon>Aggregatibacter</taxon>
    </lineage>
</organism>
<sequence>MQDKTVTLRNGNTGTVVYESQFGKLLIVEHNGDELPPTHWHNANGSFYADSQSPLDVVDIKAE</sequence>
<dbReference type="Proteomes" id="UP000253728">
    <property type="component" value="Unassembled WGS sequence"/>
</dbReference>
<dbReference type="GeneID" id="49636642"/>
<dbReference type="EMBL" id="UFSP01000001">
    <property type="protein sequence ID" value="SSY93929.1"/>
    <property type="molecule type" value="Genomic_DNA"/>
</dbReference>
<dbReference type="EMBL" id="UFSP01000004">
    <property type="protein sequence ID" value="SSZ30357.1"/>
    <property type="molecule type" value="Genomic_DNA"/>
</dbReference>
<evidence type="ECO:0000313" key="1">
    <source>
        <dbReference type="EMBL" id="SSY93929.1"/>
    </source>
</evidence>
<dbReference type="RefSeq" id="WP_005705136.1">
    <property type="nucleotide sequence ID" value="NZ_MAQF01000009.1"/>
</dbReference>
<proteinExistence type="predicted"/>
<protein>
    <submittedName>
        <fullName evidence="2">Uncharacterized protein</fullName>
    </submittedName>
</protein>